<evidence type="ECO:0000313" key="2">
    <source>
        <dbReference type="Proteomes" id="UP000230766"/>
    </source>
</evidence>
<dbReference type="AlphaFoldDB" id="A0A2M7EC73"/>
<dbReference type="EMBL" id="PETJ01000003">
    <property type="protein sequence ID" value="PIV65337.1"/>
    <property type="molecule type" value="Genomic_DNA"/>
</dbReference>
<sequence length="107" mass="12580">MRPIILERADIHFLKNFIEKTARWCDCGMCELCLRRKTCEKRLEKVIPSEEEAPHRLTFEGEDLQCLVDLVDAAAERHFCGTPYLEAFCELCNARGMFERRLLVHSY</sequence>
<name>A0A2M7EC73_9BACT</name>
<organism evidence="1 2">
    <name type="scientific">Candidatus Nealsonbacteria bacterium CG01_land_8_20_14_3_00_12</name>
    <dbReference type="NCBI Taxonomy" id="1974697"/>
    <lineage>
        <taxon>Bacteria</taxon>
        <taxon>Candidatus Nealsoniibacteriota</taxon>
    </lineage>
</organism>
<accession>A0A2M7EC73</accession>
<evidence type="ECO:0000313" key="1">
    <source>
        <dbReference type="EMBL" id="PIV65337.1"/>
    </source>
</evidence>
<proteinExistence type="predicted"/>
<protein>
    <submittedName>
        <fullName evidence="1">Uncharacterized protein</fullName>
    </submittedName>
</protein>
<gene>
    <name evidence="1" type="ORF">COS09_00045</name>
</gene>
<comment type="caution">
    <text evidence="1">The sequence shown here is derived from an EMBL/GenBank/DDBJ whole genome shotgun (WGS) entry which is preliminary data.</text>
</comment>
<reference evidence="2" key="1">
    <citation type="submission" date="2017-09" db="EMBL/GenBank/DDBJ databases">
        <title>Depth-based differentiation of microbial function through sediment-hosted aquifers and enrichment of novel symbionts in the deep terrestrial subsurface.</title>
        <authorList>
            <person name="Probst A.J."/>
            <person name="Ladd B."/>
            <person name="Jarett J.K."/>
            <person name="Geller-Mcgrath D.E."/>
            <person name="Sieber C.M.K."/>
            <person name="Emerson J.B."/>
            <person name="Anantharaman K."/>
            <person name="Thomas B.C."/>
            <person name="Malmstrom R."/>
            <person name="Stieglmeier M."/>
            <person name="Klingl A."/>
            <person name="Woyke T."/>
            <person name="Ryan C.M."/>
            <person name="Banfield J.F."/>
        </authorList>
    </citation>
    <scope>NUCLEOTIDE SEQUENCE [LARGE SCALE GENOMIC DNA]</scope>
</reference>
<dbReference type="Proteomes" id="UP000230766">
    <property type="component" value="Unassembled WGS sequence"/>
</dbReference>